<evidence type="ECO:0000313" key="2">
    <source>
        <dbReference type="Proteomes" id="UP000002011"/>
    </source>
</evidence>
<dbReference type="HOGENOM" id="CLU_923397_0_0_10"/>
<sequence>MKKYQYQIIRYLHDRVTGEFINVGVIVYSPEYQHLNCKIITKYGRITSFFPGADGRVILKTLRQFEREITKAKQLFSELLPFPEDLVELTQKILPDDDSSLILTEVKKGIDLDFNKTLADLYRLLVTKWQSDDDESATSDADVWKKKYKKYFDEYGITAKLTNHEVETKYDSFQFDKAWKNEIWHCYLPVSFDLQNVENIRSKVYKWAGKLAELATSSESIDLTLLTSVPRRHLELNSFIQEKLTLKSAEINVRLVSETEAESFARRLIREMDEHNE</sequence>
<dbReference type="KEGG" id="dfe:Dfer_1364"/>
<dbReference type="RefSeq" id="WP_015810866.1">
    <property type="nucleotide sequence ID" value="NC_013037.1"/>
</dbReference>
<dbReference type="eggNOG" id="ENOG5032W3R">
    <property type="taxonomic scope" value="Bacteria"/>
</dbReference>
<dbReference type="EMBL" id="CP001619">
    <property type="protein sequence ID" value="ACT92612.1"/>
    <property type="molecule type" value="Genomic_DNA"/>
</dbReference>
<dbReference type="STRING" id="471854.Dfer_1364"/>
<dbReference type="Proteomes" id="UP000002011">
    <property type="component" value="Chromosome"/>
</dbReference>
<accession>C6W703</accession>
<dbReference type="Pfam" id="PF11236">
    <property type="entry name" value="DUF3037"/>
    <property type="match status" value="1"/>
</dbReference>
<proteinExistence type="predicted"/>
<dbReference type="AlphaFoldDB" id="C6W703"/>
<evidence type="ECO:0008006" key="3">
    <source>
        <dbReference type="Google" id="ProtNLM"/>
    </source>
</evidence>
<dbReference type="InterPro" id="IPR021398">
    <property type="entry name" value="DUF3037"/>
</dbReference>
<gene>
    <name evidence="1" type="ordered locus">Dfer_1364</name>
</gene>
<organism evidence="1 2">
    <name type="scientific">Dyadobacter fermentans (strain ATCC 700827 / DSM 18053 / CIP 107007 / KCTC 52180 / NS114)</name>
    <dbReference type="NCBI Taxonomy" id="471854"/>
    <lineage>
        <taxon>Bacteria</taxon>
        <taxon>Pseudomonadati</taxon>
        <taxon>Bacteroidota</taxon>
        <taxon>Cytophagia</taxon>
        <taxon>Cytophagales</taxon>
        <taxon>Spirosomataceae</taxon>
        <taxon>Dyadobacter</taxon>
    </lineage>
</organism>
<dbReference type="OrthoDB" id="8199584at2"/>
<reference evidence="1 2" key="1">
    <citation type="journal article" date="2009" name="Stand. Genomic Sci.">
        <title>Complete genome sequence of Dyadobacter fermentans type strain (NS114).</title>
        <authorList>
            <person name="Lang E."/>
            <person name="Lapidus A."/>
            <person name="Chertkov O."/>
            <person name="Brettin T."/>
            <person name="Detter J.C."/>
            <person name="Han C."/>
            <person name="Copeland A."/>
            <person name="Glavina Del Rio T."/>
            <person name="Nolan M."/>
            <person name="Chen F."/>
            <person name="Lucas S."/>
            <person name="Tice H."/>
            <person name="Cheng J.F."/>
            <person name="Land M."/>
            <person name="Hauser L."/>
            <person name="Chang Y.J."/>
            <person name="Jeffries C.D."/>
            <person name="Kopitz M."/>
            <person name="Bruce D."/>
            <person name="Goodwin L."/>
            <person name="Pitluck S."/>
            <person name="Ovchinnikova G."/>
            <person name="Pati A."/>
            <person name="Ivanova N."/>
            <person name="Mavrommatis K."/>
            <person name="Chen A."/>
            <person name="Palaniappan K."/>
            <person name="Chain P."/>
            <person name="Bristow J."/>
            <person name="Eisen J.A."/>
            <person name="Markowitz V."/>
            <person name="Hugenholtz P."/>
            <person name="Goker M."/>
            <person name="Rohde M."/>
            <person name="Kyrpides N.C."/>
            <person name="Klenk H.P."/>
        </authorList>
    </citation>
    <scope>NUCLEOTIDE SEQUENCE [LARGE SCALE GENOMIC DNA]</scope>
    <source>
        <strain evidence="2">ATCC 700827 / DSM 18053 / CIP 107007 / KCTC 52180 / NS114</strain>
    </source>
</reference>
<name>C6W703_DYAFD</name>
<evidence type="ECO:0000313" key="1">
    <source>
        <dbReference type="EMBL" id="ACT92612.1"/>
    </source>
</evidence>
<keyword evidence="2" id="KW-1185">Reference proteome</keyword>
<protein>
    <recommendedName>
        <fullName evidence="3">DUF3037 domain-containing protein</fullName>
    </recommendedName>
</protein>